<comment type="caution">
    <text evidence="4">The sequence shown here is derived from an EMBL/GenBank/DDBJ whole genome shotgun (WGS) entry which is preliminary data.</text>
</comment>
<evidence type="ECO:0000256" key="1">
    <source>
        <dbReference type="SAM" id="MobiDB-lite"/>
    </source>
</evidence>
<name>A0A511YUV8_9CELL</name>
<keyword evidence="2" id="KW-0812">Transmembrane</keyword>
<evidence type="ECO:0000313" key="4">
    <source>
        <dbReference type="EMBL" id="GEN78979.1"/>
    </source>
</evidence>
<proteinExistence type="predicted"/>
<feature type="compositionally biased region" description="Basic and acidic residues" evidence="1">
    <location>
        <begin position="1"/>
        <end position="11"/>
    </location>
</feature>
<gene>
    <name evidence="4" type="ORF">AFE02nite_07130</name>
</gene>
<reference evidence="4 5" key="1">
    <citation type="submission" date="2019-07" db="EMBL/GenBank/DDBJ databases">
        <title>Whole genome shotgun sequence of Actinotalea fermentans NBRC 105374.</title>
        <authorList>
            <person name="Hosoyama A."/>
            <person name="Uohara A."/>
            <person name="Ohji S."/>
            <person name="Ichikawa N."/>
        </authorList>
    </citation>
    <scope>NUCLEOTIDE SEQUENCE [LARGE SCALE GENOMIC DNA]</scope>
    <source>
        <strain evidence="4 5">NBRC 105374</strain>
    </source>
</reference>
<protein>
    <recommendedName>
        <fullName evidence="3">SAF domain-containing protein</fullName>
    </recommendedName>
</protein>
<keyword evidence="2" id="KW-0472">Membrane</keyword>
<keyword evidence="5" id="KW-1185">Reference proteome</keyword>
<keyword evidence="2" id="KW-1133">Transmembrane helix</keyword>
<feature type="transmembrane region" description="Helical" evidence="2">
    <location>
        <begin position="36"/>
        <end position="56"/>
    </location>
</feature>
<dbReference type="AlphaFoldDB" id="A0A511YUV8"/>
<evidence type="ECO:0000313" key="5">
    <source>
        <dbReference type="Proteomes" id="UP000321484"/>
    </source>
</evidence>
<evidence type="ECO:0000259" key="3">
    <source>
        <dbReference type="SMART" id="SM00858"/>
    </source>
</evidence>
<evidence type="ECO:0000256" key="2">
    <source>
        <dbReference type="SAM" id="Phobius"/>
    </source>
</evidence>
<dbReference type="SMART" id="SM00858">
    <property type="entry name" value="SAF"/>
    <property type="match status" value="1"/>
</dbReference>
<dbReference type="OrthoDB" id="4823962at2"/>
<dbReference type="Proteomes" id="UP000321484">
    <property type="component" value="Unassembled WGS sequence"/>
</dbReference>
<accession>A0A511YUV8</accession>
<feature type="domain" description="SAF" evidence="3">
    <location>
        <begin position="62"/>
        <end position="125"/>
    </location>
</feature>
<dbReference type="RefSeq" id="WP_146819088.1">
    <property type="nucleotide sequence ID" value="NZ_BJYK01000001.1"/>
</dbReference>
<organism evidence="4 5">
    <name type="scientific">Actinotalea fermentans</name>
    <dbReference type="NCBI Taxonomy" id="43671"/>
    <lineage>
        <taxon>Bacteria</taxon>
        <taxon>Bacillati</taxon>
        <taxon>Actinomycetota</taxon>
        <taxon>Actinomycetes</taxon>
        <taxon>Micrococcales</taxon>
        <taxon>Cellulomonadaceae</taxon>
        <taxon>Actinotalea</taxon>
    </lineage>
</organism>
<dbReference type="InterPro" id="IPR013974">
    <property type="entry name" value="SAF"/>
</dbReference>
<dbReference type="EMBL" id="BJYK01000001">
    <property type="protein sequence ID" value="GEN78979.1"/>
    <property type="molecule type" value="Genomic_DNA"/>
</dbReference>
<dbReference type="Pfam" id="PF08666">
    <property type="entry name" value="SAF"/>
    <property type="match status" value="1"/>
</dbReference>
<feature type="region of interest" description="Disordered" evidence="1">
    <location>
        <begin position="1"/>
        <end position="30"/>
    </location>
</feature>
<sequence>MATSTDTRREAAALAPTGPQRLAPVVPPRGRRRPGLITAGVALSALGALVAVWLVSSAGDRTDVVMLARDVAYGTTLTADDLTTTAVAVDASVATVGAEGASSLVGQVATADLAAGTLLAPSDVAPAGPPGPGEALVPLPATAERLPATGLRPGDRLLVVDTPTQAADPPTERPETFDVVVARVGAPNLNGVSVIDVVAAADDGPALAARAATGRFALVLLSHEEP</sequence>